<feature type="region of interest" description="Disordered" evidence="1">
    <location>
        <begin position="230"/>
        <end position="335"/>
    </location>
</feature>
<organism evidence="2">
    <name type="scientific">Chromera velia CCMP2878</name>
    <dbReference type="NCBI Taxonomy" id="1169474"/>
    <lineage>
        <taxon>Eukaryota</taxon>
        <taxon>Sar</taxon>
        <taxon>Alveolata</taxon>
        <taxon>Colpodellida</taxon>
        <taxon>Chromeraceae</taxon>
        <taxon>Chromera</taxon>
    </lineage>
</organism>
<evidence type="ECO:0000256" key="1">
    <source>
        <dbReference type="SAM" id="MobiDB-lite"/>
    </source>
</evidence>
<reference evidence="2" key="1">
    <citation type="submission" date="2014-11" db="EMBL/GenBank/DDBJ databases">
        <authorList>
            <person name="Otto D Thomas"/>
            <person name="Naeem Raeece"/>
        </authorList>
    </citation>
    <scope>NUCLEOTIDE SEQUENCE</scope>
</reference>
<gene>
    <name evidence="2" type="ORF">Cvel_3568</name>
</gene>
<sequence length="335" mass="37531">MAGLRAYLASSFEETVMKSAPELPVEHRNRIKPAFESVFDDFMKGRTNSAARRLRSLLFLIRPHVQDEGQKSLLNELLDVLRQAAGRQGRDLDQDCFDAVPYSENIHLPEVDGELRERFGIVHDTPFLLPEDRRRALLQALQDAVKEGEPPECPITRETLFEGETWKITPDVVGIFEEEPQHPGRFHAFFYNGHALREWFSSSGCRNPLTRETIDEANWCQLSRPEEGAKDKDGILKTKDLEDQESRPLMDDDDDDDGDDEEDDDSISLGVRMPPRLPSDLGGSLQNSEAFDSGPLSAAGGGGRMRVQEQGGNKPKYAMKRKGDERSSVGATSSS</sequence>
<feature type="compositionally biased region" description="Basic and acidic residues" evidence="1">
    <location>
        <begin position="230"/>
        <end position="250"/>
    </location>
</feature>
<accession>A0A0G4FP50</accession>
<dbReference type="EMBL" id="CDMZ01000518">
    <property type="protein sequence ID" value="CEM15983.1"/>
    <property type="molecule type" value="Genomic_DNA"/>
</dbReference>
<dbReference type="AlphaFoldDB" id="A0A0G4FP50"/>
<proteinExistence type="predicted"/>
<feature type="compositionally biased region" description="Acidic residues" evidence="1">
    <location>
        <begin position="251"/>
        <end position="266"/>
    </location>
</feature>
<protein>
    <submittedName>
        <fullName evidence="2">Uncharacterized protein</fullName>
    </submittedName>
</protein>
<dbReference type="VEuPathDB" id="CryptoDB:Cvel_3568"/>
<evidence type="ECO:0000313" key="2">
    <source>
        <dbReference type="EMBL" id="CEM15983.1"/>
    </source>
</evidence>
<name>A0A0G4FP50_9ALVE</name>